<organism evidence="1 2">
    <name type="scientific">Chitinophaga oryziterrae</name>
    <dbReference type="NCBI Taxonomy" id="1031224"/>
    <lineage>
        <taxon>Bacteria</taxon>
        <taxon>Pseudomonadati</taxon>
        <taxon>Bacteroidota</taxon>
        <taxon>Chitinophagia</taxon>
        <taxon>Chitinophagales</taxon>
        <taxon>Chitinophagaceae</taxon>
        <taxon>Chitinophaga</taxon>
    </lineage>
</organism>
<reference evidence="1 2" key="1">
    <citation type="submission" date="2019-12" db="EMBL/GenBank/DDBJ databases">
        <title>The draft genomic sequence of strain Chitinophaga oryziterrae JCM 16595.</title>
        <authorList>
            <person name="Zhang X."/>
        </authorList>
    </citation>
    <scope>NUCLEOTIDE SEQUENCE [LARGE SCALE GENOMIC DNA]</scope>
    <source>
        <strain evidence="1 2">JCM 16595</strain>
    </source>
</reference>
<gene>
    <name evidence="1" type="ORF">GO495_08135</name>
</gene>
<accession>A0A6N8J7M1</accession>
<comment type="caution">
    <text evidence="1">The sequence shown here is derived from an EMBL/GenBank/DDBJ whole genome shotgun (WGS) entry which is preliminary data.</text>
</comment>
<protein>
    <submittedName>
        <fullName evidence="1">Uncharacterized protein</fullName>
    </submittedName>
</protein>
<dbReference type="EMBL" id="WRXO01000002">
    <property type="protein sequence ID" value="MVT40548.1"/>
    <property type="molecule type" value="Genomic_DNA"/>
</dbReference>
<evidence type="ECO:0000313" key="1">
    <source>
        <dbReference type="EMBL" id="MVT40548.1"/>
    </source>
</evidence>
<sequence>MTTITIPAINSDQETAIMLFLDALHVPYKMTGDIDETDYLLSSPANAEHLNKSMEQGKNGQVTRISLDDIC</sequence>
<name>A0A6N8J7M1_9BACT</name>
<dbReference type="Proteomes" id="UP000468388">
    <property type="component" value="Unassembled WGS sequence"/>
</dbReference>
<dbReference type="OrthoDB" id="886255at2"/>
<dbReference type="RefSeq" id="WP_157299223.1">
    <property type="nucleotide sequence ID" value="NZ_BAAAZB010000010.1"/>
</dbReference>
<dbReference type="AlphaFoldDB" id="A0A6N8J7M1"/>
<dbReference type="Gene3D" id="6.10.250.330">
    <property type="match status" value="1"/>
</dbReference>
<proteinExistence type="predicted"/>
<keyword evidence="2" id="KW-1185">Reference proteome</keyword>
<evidence type="ECO:0000313" key="2">
    <source>
        <dbReference type="Proteomes" id="UP000468388"/>
    </source>
</evidence>